<keyword evidence="7 10" id="KW-0460">Magnesium</keyword>
<evidence type="ECO:0000256" key="2">
    <source>
        <dbReference type="ARBA" id="ARBA00022435"/>
    </source>
</evidence>
<comment type="similarity">
    <text evidence="10 12">Belongs to the malate synthase family. GlcB subfamily.</text>
</comment>
<dbReference type="Gene3D" id="3.20.20.360">
    <property type="entry name" value="Malate synthase, domain 3"/>
    <property type="match status" value="2"/>
</dbReference>
<evidence type="ECO:0000256" key="9">
    <source>
        <dbReference type="ARBA" id="ARBA00047918"/>
    </source>
</evidence>
<evidence type="ECO:0000256" key="4">
    <source>
        <dbReference type="ARBA" id="ARBA00022532"/>
    </source>
</evidence>
<feature type="domain" description="Malate synthase G alpha-beta insertion" evidence="15">
    <location>
        <begin position="158"/>
        <end position="233"/>
    </location>
</feature>
<sequence>MQKYVKKGQLKVAQPLYQFINEQALPGTQVDQAHFWTSLENVLHQFSPHNESLLNTRQTLQRQLNDYYQAKRPIHGEAYLNFLREINYLVDEPAQCTIATTKVDDEVAQIAGPQLVVPINNARYALNACNARWGSLYDALYGTDLITETDGAEKGSDYNPVRGGKVVEKAREWLDVLLPLATGSHKDAIAYVVEDDNLLIQMKDKNSTQLADVEQWQGYTGELTAPSSLLFRHNGLHLDIQFDPSHPVGKSDPAGIKDIVLESAISTIMDCEDSVAAVDADDKVLVYRNWLGLMTGTLSTQVQKGEESFTRTMNQDKFYTPSPLSSETKSFSLPGRSLMFVRNVGLHMYSDAVLLDDKPVPEGILDGVITVLIAKHDLLGNSKYKNSKKGSIYIVKPKMHGPDEVAFVNQLFGAIEAALGLERFTVKMGVMDEERRTSVNLKVCIANASERVVFINTGFLDRTGDEIHTSMHAGAFADKAELKALPWIGAYERSNVATGIACGMSGKAQIGKGMWPIPDDMTSMMKSKVAHPEAGATTAWVPSPTAATLHAFHYHQVNVFGKHKALRADCAKERDNILTLPLLEKNLTPEQIQRELDNNVQGILGYVVRWVHMGIGCSKVPDINNVGLMEDRATLRISSQHIANWLLHDIVSKEQVEQCMLKMSTLVDKQNEHDPDYVPMGPDTKQSLGFQAAYQLIFDGGSQPNGYTEFILHDMRRKMKA</sequence>
<dbReference type="Pfam" id="PF01274">
    <property type="entry name" value="MS_TIM-barrel"/>
    <property type="match status" value="1"/>
</dbReference>
<feature type="active site" description="Proton donor" evidence="10">
    <location>
        <position position="631"/>
    </location>
</feature>
<dbReference type="Pfam" id="PF20656">
    <property type="entry name" value="MS_N"/>
    <property type="match status" value="1"/>
</dbReference>
<comment type="caution">
    <text evidence="17">The sequence shown here is derived from an EMBL/GenBank/DDBJ whole genome shotgun (WGS) entry which is preliminary data.</text>
</comment>
<dbReference type="InterPro" id="IPR046363">
    <property type="entry name" value="MS_N_TIM-barrel_dom"/>
</dbReference>
<dbReference type="GO" id="GO:0004474">
    <property type="term" value="F:malate synthase activity"/>
    <property type="evidence" value="ECO:0007669"/>
    <property type="project" value="UniProtKB-EC"/>
</dbReference>
<evidence type="ECO:0000259" key="16">
    <source>
        <dbReference type="Pfam" id="PF20659"/>
    </source>
</evidence>
<dbReference type="Pfam" id="PF20659">
    <property type="entry name" value="MS_C"/>
    <property type="match status" value="1"/>
</dbReference>
<keyword evidence="3 10" id="KW-0963">Cytoplasm</keyword>
<feature type="active site" description="Proton acceptor" evidence="10">
    <location>
        <position position="342"/>
    </location>
</feature>
<keyword evidence="8 10" id="KW-0558">Oxidation</keyword>
<dbReference type="InterPro" id="IPR001465">
    <property type="entry name" value="Malate_synthase_TIM"/>
</dbReference>
<evidence type="ECO:0000256" key="10">
    <source>
        <dbReference type="HAMAP-Rule" id="MF_00641"/>
    </source>
</evidence>
<dbReference type="NCBIfam" id="NF002825">
    <property type="entry name" value="PRK02999.1"/>
    <property type="match status" value="1"/>
</dbReference>
<dbReference type="EC" id="2.3.3.9" evidence="10 11"/>
<keyword evidence="5 10" id="KW-0808">Transferase</keyword>
<accession>A0ABX1QZD1</accession>
<feature type="domain" description="Malate synthase N-terminal" evidence="14">
    <location>
        <begin position="16"/>
        <end position="67"/>
    </location>
</feature>
<comment type="function">
    <text evidence="10">Involved in the glycolate utilization. Catalyzes the condensation and subsequent hydrolysis of acetyl-coenzyme A (acetyl-CoA) and glyoxylate to form malate and CoA.</text>
</comment>
<feature type="binding site" evidence="10">
    <location>
        <position position="433"/>
    </location>
    <ligand>
        <name>glyoxylate</name>
        <dbReference type="ChEBI" id="CHEBI:36655"/>
    </ligand>
</feature>
<reference evidence="17 18" key="1">
    <citation type="submission" date="2020-03" db="EMBL/GenBank/DDBJ databases">
        <title>Alteromonas ponticola sp. nov., isolated from seawater.</title>
        <authorList>
            <person name="Yoon J.-H."/>
            <person name="Kim Y.-O."/>
        </authorList>
    </citation>
    <scope>NUCLEOTIDE SEQUENCE [LARGE SCALE GENOMIC DNA]</scope>
    <source>
        <strain evidence="17 18">MYP5</strain>
    </source>
</reference>
<gene>
    <name evidence="10" type="primary">glcB</name>
    <name evidence="17" type="ORF">HCJ96_03255</name>
</gene>
<evidence type="ECO:0000259" key="15">
    <source>
        <dbReference type="Pfam" id="PF20658"/>
    </source>
</evidence>
<comment type="catalytic activity">
    <reaction evidence="9 10 12">
        <text>glyoxylate + acetyl-CoA + H2O = (S)-malate + CoA + H(+)</text>
        <dbReference type="Rhea" id="RHEA:18181"/>
        <dbReference type="ChEBI" id="CHEBI:15377"/>
        <dbReference type="ChEBI" id="CHEBI:15378"/>
        <dbReference type="ChEBI" id="CHEBI:15589"/>
        <dbReference type="ChEBI" id="CHEBI:36655"/>
        <dbReference type="ChEBI" id="CHEBI:57287"/>
        <dbReference type="ChEBI" id="CHEBI:57288"/>
        <dbReference type="EC" id="2.3.3.9"/>
    </reaction>
</comment>
<dbReference type="SUPFAM" id="SSF51645">
    <property type="entry name" value="Malate synthase G"/>
    <property type="match status" value="1"/>
</dbReference>
<dbReference type="InterPro" id="IPR048356">
    <property type="entry name" value="MS_N"/>
</dbReference>
<comment type="cofactor">
    <cofactor evidence="1 10">
        <name>Mg(2+)</name>
        <dbReference type="ChEBI" id="CHEBI:18420"/>
    </cofactor>
</comment>
<dbReference type="HAMAP" id="MF_00641">
    <property type="entry name" value="Malate_synth_G"/>
    <property type="match status" value="1"/>
</dbReference>
<feature type="binding site" evidence="10">
    <location>
        <position position="433"/>
    </location>
    <ligand>
        <name>Mg(2+)</name>
        <dbReference type="ChEBI" id="CHEBI:18420"/>
    </ligand>
</feature>
<feature type="binding site" evidence="10">
    <location>
        <position position="542"/>
    </location>
    <ligand>
        <name>acetyl-CoA</name>
        <dbReference type="ChEBI" id="CHEBI:57288"/>
    </ligand>
</feature>
<evidence type="ECO:0000256" key="3">
    <source>
        <dbReference type="ARBA" id="ARBA00022490"/>
    </source>
</evidence>
<evidence type="ECO:0000259" key="14">
    <source>
        <dbReference type="Pfam" id="PF20656"/>
    </source>
</evidence>
<name>A0ABX1QZD1_9ALTE</name>
<dbReference type="NCBIfam" id="TIGR01345">
    <property type="entry name" value="malate_syn_G"/>
    <property type="match status" value="1"/>
</dbReference>
<evidence type="ECO:0000256" key="12">
    <source>
        <dbReference type="RuleBase" id="RU003572"/>
    </source>
</evidence>
<dbReference type="Gene3D" id="1.20.1220.12">
    <property type="entry name" value="Malate synthase, domain III"/>
    <property type="match status" value="1"/>
</dbReference>
<dbReference type="InterPro" id="IPR011076">
    <property type="entry name" value="Malate_synth_sf"/>
</dbReference>
<dbReference type="InterPro" id="IPR048357">
    <property type="entry name" value="MSG_insertion"/>
</dbReference>
<keyword evidence="18" id="KW-1185">Reference proteome</keyword>
<feature type="binding site" evidence="10">
    <location>
        <position position="311"/>
    </location>
    <ligand>
        <name>acetyl-CoA</name>
        <dbReference type="ChEBI" id="CHEBI:57288"/>
    </ligand>
</feature>
<keyword evidence="6 10" id="KW-0479">Metal-binding</keyword>
<dbReference type="PANTHER" id="PTHR42739">
    <property type="entry name" value="MALATE SYNTHASE G"/>
    <property type="match status" value="1"/>
</dbReference>
<evidence type="ECO:0000259" key="13">
    <source>
        <dbReference type="Pfam" id="PF01274"/>
    </source>
</evidence>
<dbReference type="InterPro" id="IPR048355">
    <property type="entry name" value="MS_C"/>
</dbReference>
<keyword evidence="4 10" id="KW-0816">Tricarboxylic acid cycle</keyword>
<keyword evidence="2 10" id="KW-0329">Glyoxylate bypass</keyword>
<evidence type="ECO:0000256" key="6">
    <source>
        <dbReference type="ARBA" id="ARBA00022723"/>
    </source>
</evidence>
<comment type="subunit">
    <text evidence="10">Monomer.</text>
</comment>
<evidence type="ECO:0000256" key="8">
    <source>
        <dbReference type="ARBA" id="ARBA00023097"/>
    </source>
</evidence>
<comment type="caution">
    <text evidence="10">Lacks conserved residue(s) required for the propagation of feature annotation.</text>
</comment>
<feature type="binding site" evidence="10">
    <location>
        <begin position="123"/>
        <end position="124"/>
    </location>
    <ligand>
        <name>acetyl-CoA</name>
        <dbReference type="ChEBI" id="CHEBI:57288"/>
    </ligand>
</feature>
<evidence type="ECO:0000313" key="18">
    <source>
        <dbReference type="Proteomes" id="UP000709336"/>
    </source>
</evidence>
<feature type="binding site" evidence="10">
    <location>
        <position position="274"/>
    </location>
    <ligand>
        <name>acetyl-CoA</name>
        <dbReference type="ChEBI" id="CHEBI:57288"/>
    </ligand>
</feature>
<dbReference type="Proteomes" id="UP000709336">
    <property type="component" value="Unassembled WGS sequence"/>
</dbReference>
<feature type="modified residue" description="Cysteine sulfenic acid (-SOH)" evidence="10">
    <location>
        <position position="617"/>
    </location>
</feature>
<feature type="binding site" evidence="10">
    <location>
        <begin position="458"/>
        <end position="461"/>
    </location>
    <ligand>
        <name>glyoxylate</name>
        <dbReference type="ChEBI" id="CHEBI:36655"/>
    </ligand>
</feature>
<organism evidence="17 18">
    <name type="scientific">Alteromonas ponticola</name>
    <dbReference type="NCBI Taxonomy" id="2720613"/>
    <lineage>
        <taxon>Bacteria</taxon>
        <taxon>Pseudomonadati</taxon>
        <taxon>Pseudomonadota</taxon>
        <taxon>Gammaproteobacteria</taxon>
        <taxon>Alteromonadales</taxon>
        <taxon>Alteromonadaceae</taxon>
        <taxon>Alteromonas/Salinimonas group</taxon>
        <taxon>Alteromonas</taxon>
    </lineage>
</organism>
<protein>
    <recommendedName>
        <fullName evidence="10 11">Malate synthase G</fullName>
        <ecNumber evidence="10 11">2.3.3.9</ecNumber>
    </recommendedName>
</protein>
<comment type="pathway">
    <text evidence="10 12">Carbohydrate metabolism; glyoxylate cycle; (S)-malate from isocitrate: step 2/2.</text>
</comment>
<dbReference type="RefSeq" id="WP_169209615.1">
    <property type="nucleotide sequence ID" value="NZ_JAATNW010000002.1"/>
</dbReference>
<dbReference type="Pfam" id="PF20658">
    <property type="entry name" value="MSG_insertion"/>
    <property type="match status" value="1"/>
</dbReference>
<dbReference type="InterPro" id="IPR044856">
    <property type="entry name" value="Malate_synth_C_sf"/>
</dbReference>
<dbReference type="EMBL" id="JAATNW010000002">
    <property type="protein sequence ID" value="NMH59036.1"/>
    <property type="molecule type" value="Genomic_DNA"/>
</dbReference>
<keyword evidence="17" id="KW-0012">Acyltransferase</keyword>
<proteinExistence type="inferred from homology"/>
<comment type="subcellular location">
    <subcellularLocation>
        <location evidence="10 12">Cytoplasm</location>
    </subcellularLocation>
</comment>
<feature type="binding site" evidence="10">
    <location>
        <position position="461"/>
    </location>
    <ligand>
        <name>Mg(2+)</name>
        <dbReference type="ChEBI" id="CHEBI:18420"/>
    </ligand>
</feature>
<evidence type="ECO:0000313" key="17">
    <source>
        <dbReference type="EMBL" id="NMH59036.1"/>
    </source>
</evidence>
<feature type="domain" description="Malate synthase C-terminal" evidence="16">
    <location>
        <begin position="591"/>
        <end position="673"/>
    </location>
</feature>
<evidence type="ECO:0000256" key="1">
    <source>
        <dbReference type="ARBA" id="ARBA00001946"/>
    </source>
</evidence>
<evidence type="ECO:0000256" key="11">
    <source>
        <dbReference type="NCBIfam" id="TIGR01345"/>
    </source>
</evidence>
<feature type="binding site" evidence="10">
    <location>
        <position position="342"/>
    </location>
    <ligand>
        <name>glyoxylate</name>
        <dbReference type="ChEBI" id="CHEBI:36655"/>
    </ligand>
</feature>
<feature type="domain" description="Malate synthase TIM barrel" evidence="13">
    <location>
        <begin position="339"/>
        <end position="573"/>
    </location>
</feature>
<evidence type="ECO:0000256" key="5">
    <source>
        <dbReference type="ARBA" id="ARBA00022679"/>
    </source>
</evidence>
<feature type="binding site" evidence="10">
    <location>
        <position position="116"/>
    </location>
    <ligand>
        <name>acetyl-CoA</name>
        <dbReference type="ChEBI" id="CHEBI:57288"/>
    </ligand>
</feature>
<dbReference type="InterPro" id="IPR006253">
    <property type="entry name" value="Malate_synthG"/>
</dbReference>
<dbReference type="PANTHER" id="PTHR42739:SF1">
    <property type="entry name" value="MALATE SYNTHASE G"/>
    <property type="match status" value="1"/>
</dbReference>
<evidence type="ECO:0000256" key="7">
    <source>
        <dbReference type="ARBA" id="ARBA00022842"/>
    </source>
</evidence>